<name>A0A0P6XN60_9CHLR</name>
<comment type="caution">
    <text evidence="1">The sequence shown here is derived from an EMBL/GenBank/DDBJ whole genome shotgun (WGS) entry which is preliminary data.</text>
</comment>
<sequence length="184" mass="21093">MNPEKVSFLPFHAINEFMLVDYRQSVVQDVFSHLDPVSAETRRELLRMVKELVQVPGFRNSSQAPLPLKVRGAVSVFQKSADFCGATLQAWSDIHADLREHVYQLLKGRSWEVLPAEANRAKLPGFLTVWPKEETYEVLENAFQEQVENASQYVDDDIRLMLVWVSGRLPYDLMTGEENQPAQD</sequence>
<proteinExistence type="predicted"/>
<dbReference type="Proteomes" id="UP000050417">
    <property type="component" value="Unassembled WGS sequence"/>
</dbReference>
<dbReference type="AlphaFoldDB" id="A0A0P6XN60"/>
<reference evidence="1 2" key="1">
    <citation type="submission" date="2015-07" db="EMBL/GenBank/DDBJ databases">
        <title>Genome sequence of Ornatilinea apprima DSM 23815.</title>
        <authorList>
            <person name="Hemp J."/>
            <person name="Ward L.M."/>
            <person name="Pace L.A."/>
            <person name="Fischer W.W."/>
        </authorList>
    </citation>
    <scope>NUCLEOTIDE SEQUENCE [LARGE SCALE GENOMIC DNA]</scope>
    <source>
        <strain evidence="1 2">P3M-1</strain>
    </source>
</reference>
<dbReference type="STRING" id="1134406.ADN00_08525"/>
<dbReference type="OrthoDB" id="161879at2"/>
<evidence type="ECO:0000313" key="2">
    <source>
        <dbReference type="Proteomes" id="UP000050417"/>
    </source>
</evidence>
<organism evidence="1 2">
    <name type="scientific">Ornatilinea apprima</name>
    <dbReference type="NCBI Taxonomy" id="1134406"/>
    <lineage>
        <taxon>Bacteria</taxon>
        <taxon>Bacillati</taxon>
        <taxon>Chloroflexota</taxon>
        <taxon>Anaerolineae</taxon>
        <taxon>Anaerolineales</taxon>
        <taxon>Anaerolineaceae</taxon>
        <taxon>Ornatilinea</taxon>
    </lineage>
</organism>
<dbReference type="RefSeq" id="WP_075062561.1">
    <property type="nucleotide sequence ID" value="NZ_LGCL01000021.1"/>
</dbReference>
<dbReference type="EMBL" id="LGCL01000021">
    <property type="protein sequence ID" value="KPL77903.1"/>
    <property type="molecule type" value="Genomic_DNA"/>
</dbReference>
<protein>
    <submittedName>
        <fullName evidence="1">Uncharacterized protein</fullName>
    </submittedName>
</protein>
<accession>A0A0P6XN60</accession>
<keyword evidence="2" id="KW-1185">Reference proteome</keyword>
<gene>
    <name evidence="1" type="ORF">ADN00_08525</name>
</gene>
<evidence type="ECO:0000313" key="1">
    <source>
        <dbReference type="EMBL" id="KPL77903.1"/>
    </source>
</evidence>